<feature type="domain" description="Large ribosomal subunit protein uL23 N-terminal" evidence="4">
    <location>
        <begin position="2"/>
        <end position="38"/>
    </location>
</feature>
<evidence type="ECO:0000313" key="5">
    <source>
        <dbReference type="EMBL" id="KAF7484480.1"/>
    </source>
</evidence>
<evidence type="ECO:0000256" key="3">
    <source>
        <dbReference type="ARBA" id="ARBA00023274"/>
    </source>
</evidence>
<dbReference type="InterPro" id="IPR013025">
    <property type="entry name" value="Ribosomal_uL23-like"/>
</dbReference>
<dbReference type="GO" id="GO:0044391">
    <property type="term" value="C:ribosomal subunit"/>
    <property type="evidence" value="ECO:0007669"/>
    <property type="project" value="UniProtKB-ARBA"/>
</dbReference>
<evidence type="ECO:0000313" key="7">
    <source>
        <dbReference type="Proteomes" id="UP000335636"/>
    </source>
</evidence>
<gene>
    <name evidence="5" type="ORF">GHT09_004187</name>
    <name evidence="6" type="ORF">MONAX_5E037862</name>
</gene>
<dbReference type="GO" id="GO:0006412">
    <property type="term" value="P:translation"/>
    <property type="evidence" value="ECO:0007669"/>
    <property type="project" value="InterPro"/>
</dbReference>
<evidence type="ECO:0000256" key="1">
    <source>
        <dbReference type="ARBA" id="ARBA00006700"/>
    </source>
</evidence>
<dbReference type="GO" id="GO:0003735">
    <property type="term" value="F:structural constituent of ribosome"/>
    <property type="evidence" value="ECO:0007669"/>
    <property type="project" value="InterPro"/>
</dbReference>
<dbReference type="Proteomes" id="UP000335636">
    <property type="component" value="Unassembled WGS sequence"/>
</dbReference>
<dbReference type="Proteomes" id="UP000662637">
    <property type="component" value="Unassembled WGS sequence"/>
</dbReference>
<dbReference type="InterPro" id="IPR012678">
    <property type="entry name" value="Ribosomal_uL23/eL15/eS24_sf"/>
</dbReference>
<dbReference type="InterPro" id="IPR012677">
    <property type="entry name" value="Nucleotide-bd_a/b_plait_sf"/>
</dbReference>
<evidence type="ECO:0000256" key="2">
    <source>
        <dbReference type="ARBA" id="ARBA00022980"/>
    </source>
</evidence>
<reference evidence="5" key="2">
    <citation type="submission" date="2020-08" db="EMBL/GenBank/DDBJ databases">
        <authorList>
            <person name="Shumante A."/>
            <person name="Zimin A.V."/>
            <person name="Puiu D."/>
            <person name="Salzberg S.L."/>
        </authorList>
    </citation>
    <scope>NUCLEOTIDE SEQUENCE</scope>
    <source>
        <strain evidence="5">WC2-LM</strain>
        <tissue evidence="5">Liver</tissue>
    </source>
</reference>
<comment type="similarity">
    <text evidence="1">Belongs to the universal ribosomal protein uL23 family.</text>
</comment>
<organism evidence="6 7">
    <name type="scientific">Marmota monax</name>
    <name type="common">Woodchuck</name>
    <dbReference type="NCBI Taxonomy" id="9995"/>
    <lineage>
        <taxon>Eukaryota</taxon>
        <taxon>Metazoa</taxon>
        <taxon>Chordata</taxon>
        <taxon>Craniata</taxon>
        <taxon>Vertebrata</taxon>
        <taxon>Euteleostomi</taxon>
        <taxon>Mammalia</taxon>
        <taxon>Eutheria</taxon>
        <taxon>Euarchontoglires</taxon>
        <taxon>Glires</taxon>
        <taxon>Rodentia</taxon>
        <taxon>Sciuromorpha</taxon>
        <taxon>Sciuridae</taxon>
        <taxon>Xerinae</taxon>
        <taxon>Marmotini</taxon>
        <taxon>Marmota</taxon>
    </lineage>
</organism>
<keyword evidence="3" id="KW-0687">Ribonucleoprotein</keyword>
<dbReference type="AlphaFoldDB" id="A0A5E4ARD0"/>
<sequence>MLKGIHSHIKKKIPTSPTFWWLKTLWLWRQPKYPRKSTLKRNKPSHSAIKFHLTTGSVMKKTEDNNTMVSSVIVDVKANKHQIKQADQA</sequence>
<dbReference type="PANTHER" id="PTHR11620">
    <property type="entry name" value="60S RIBOSOMAL PROTEIN L23A"/>
    <property type="match status" value="1"/>
</dbReference>
<accession>A0A5E4ARD0</accession>
<reference evidence="6 7" key="1">
    <citation type="submission" date="2019-04" db="EMBL/GenBank/DDBJ databases">
        <authorList>
            <person name="Alioto T."/>
            <person name="Alioto T."/>
        </authorList>
    </citation>
    <scope>NUCLEOTIDE SEQUENCE [LARGE SCALE GENOMIC DNA]</scope>
</reference>
<keyword evidence="7" id="KW-1185">Reference proteome</keyword>
<proteinExistence type="inferred from homology"/>
<evidence type="ECO:0000313" key="6">
    <source>
        <dbReference type="EMBL" id="VTJ59898.1"/>
    </source>
</evidence>
<dbReference type="InterPro" id="IPR005633">
    <property type="entry name" value="Ribosomal_uL23_N"/>
</dbReference>
<dbReference type="Pfam" id="PF03939">
    <property type="entry name" value="Ribosomal_L23eN"/>
    <property type="match status" value="1"/>
</dbReference>
<dbReference type="EMBL" id="WJEC01000262">
    <property type="protein sequence ID" value="KAF7484480.1"/>
    <property type="molecule type" value="Genomic_DNA"/>
</dbReference>
<dbReference type="SUPFAM" id="SSF54189">
    <property type="entry name" value="Ribosomal proteins S24e, L23 and L15e"/>
    <property type="match status" value="1"/>
</dbReference>
<keyword evidence="2" id="KW-0689">Ribosomal protein</keyword>
<name>A0A5E4ARD0_MARMO</name>
<dbReference type="EMBL" id="CABDUW010000132">
    <property type="protein sequence ID" value="VTJ59898.1"/>
    <property type="molecule type" value="Genomic_DNA"/>
</dbReference>
<dbReference type="Gene3D" id="3.30.70.330">
    <property type="match status" value="1"/>
</dbReference>
<protein>
    <recommendedName>
        <fullName evidence="4">Large ribosomal subunit protein uL23 N-terminal domain-containing protein</fullName>
    </recommendedName>
</protein>
<evidence type="ECO:0000259" key="4">
    <source>
        <dbReference type="Pfam" id="PF03939"/>
    </source>
</evidence>
<dbReference type="GO" id="GO:0022626">
    <property type="term" value="C:cytosolic ribosome"/>
    <property type="evidence" value="ECO:0007669"/>
    <property type="project" value="UniProtKB-ARBA"/>
</dbReference>